<dbReference type="Proteomes" id="UP001473302">
    <property type="component" value="Unassembled WGS sequence"/>
</dbReference>
<feature type="signal peptide" evidence="1">
    <location>
        <begin position="1"/>
        <end position="20"/>
    </location>
</feature>
<dbReference type="EMBL" id="BAABUK010000020">
    <property type="protein sequence ID" value="GAA5814306.1"/>
    <property type="molecule type" value="Genomic_DNA"/>
</dbReference>
<gene>
    <name evidence="2" type="ORF">MFLAVUS_007800</name>
</gene>
<protein>
    <submittedName>
        <fullName evidence="2">Uncharacterized protein</fullName>
    </submittedName>
</protein>
<evidence type="ECO:0000256" key="1">
    <source>
        <dbReference type="SAM" id="SignalP"/>
    </source>
</evidence>
<feature type="chain" id="PRO_5045786034" evidence="1">
    <location>
        <begin position="21"/>
        <end position="275"/>
    </location>
</feature>
<sequence length="275" mass="28634">MKFSLLLTVLAANAFIQCNAADYYWSVAVEKNPADKVFNFKVASWRTDLRTSVLTGSFESPICFFTIGGFGAFSDIYTGKEVAICNRDGLDTELRFYGSGTTLTHIQVVDDTPVEHCMLVDNNASSKTYLCSSEFPKVIIPVTTTTTTTTTVVPTTTITSTTITSSSTASSSSSTAATTPAPSCTVGYLGKGNGKGPTNACCSTSDDCKDSCVKGLCGKGVDVPTTTTKPGNPAPTCTSGYKGKGNGKGPTNACCSSSNDCNDSCVKGFCSTGVF</sequence>
<evidence type="ECO:0000313" key="3">
    <source>
        <dbReference type="Proteomes" id="UP001473302"/>
    </source>
</evidence>
<proteinExistence type="predicted"/>
<organism evidence="2 3">
    <name type="scientific">Mucor flavus</name>
    <dbReference type="NCBI Taxonomy" id="439312"/>
    <lineage>
        <taxon>Eukaryota</taxon>
        <taxon>Fungi</taxon>
        <taxon>Fungi incertae sedis</taxon>
        <taxon>Mucoromycota</taxon>
        <taxon>Mucoromycotina</taxon>
        <taxon>Mucoromycetes</taxon>
        <taxon>Mucorales</taxon>
        <taxon>Mucorineae</taxon>
        <taxon>Mucoraceae</taxon>
        <taxon>Mucor</taxon>
    </lineage>
</organism>
<reference evidence="2 3" key="1">
    <citation type="submission" date="2024-04" db="EMBL/GenBank/DDBJ databases">
        <title>genome sequences of Mucor flavus KT1a and Helicostylum pulchrum KT1b strains isolated from the surface of a dry-aged beef.</title>
        <authorList>
            <person name="Toyotome T."/>
            <person name="Hosono M."/>
            <person name="Torimaru M."/>
            <person name="Fukuda K."/>
            <person name="Mikami N."/>
        </authorList>
    </citation>
    <scope>NUCLEOTIDE SEQUENCE [LARGE SCALE GENOMIC DNA]</scope>
    <source>
        <strain evidence="2 3">KT1a</strain>
    </source>
</reference>
<comment type="caution">
    <text evidence="2">The sequence shown here is derived from an EMBL/GenBank/DDBJ whole genome shotgun (WGS) entry which is preliminary data.</text>
</comment>
<keyword evidence="3" id="KW-1185">Reference proteome</keyword>
<accession>A0ABP9Z5G5</accession>
<keyword evidence="1" id="KW-0732">Signal</keyword>
<name>A0ABP9Z5G5_9FUNG</name>
<evidence type="ECO:0000313" key="2">
    <source>
        <dbReference type="EMBL" id="GAA5814306.1"/>
    </source>
</evidence>